<keyword evidence="1 4" id="KW-0349">Heme</keyword>
<keyword evidence="3 4" id="KW-0408">Iron</keyword>
<dbReference type="AlphaFoldDB" id="A0A1I6VGL1"/>
<keyword evidence="7" id="KW-1185">Reference proteome</keyword>
<feature type="domain" description="Cytochrome c" evidence="5">
    <location>
        <begin position="31"/>
        <end position="116"/>
    </location>
</feature>
<dbReference type="STRING" id="311180.SAMN04488050_11152"/>
<name>A0A1I6VGL1_9RHOB</name>
<dbReference type="InterPro" id="IPR036909">
    <property type="entry name" value="Cyt_c-like_dom_sf"/>
</dbReference>
<dbReference type="GO" id="GO:0046872">
    <property type="term" value="F:metal ion binding"/>
    <property type="evidence" value="ECO:0007669"/>
    <property type="project" value="UniProtKB-KW"/>
</dbReference>
<gene>
    <name evidence="6" type="ORF">SAMN04488050_11152</name>
</gene>
<evidence type="ECO:0000256" key="4">
    <source>
        <dbReference type="PROSITE-ProRule" id="PRU00433"/>
    </source>
</evidence>
<evidence type="ECO:0000256" key="3">
    <source>
        <dbReference type="ARBA" id="ARBA00023004"/>
    </source>
</evidence>
<dbReference type="GO" id="GO:0020037">
    <property type="term" value="F:heme binding"/>
    <property type="evidence" value="ECO:0007669"/>
    <property type="project" value="InterPro"/>
</dbReference>
<dbReference type="Proteomes" id="UP000199392">
    <property type="component" value="Unassembled WGS sequence"/>
</dbReference>
<dbReference type="PROSITE" id="PS51007">
    <property type="entry name" value="CYTC"/>
    <property type="match status" value="1"/>
</dbReference>
<accession>A0A1I6VGL1</accession>
<evidence type="ECO:0000256" key="1">
    <source>
        <dbReference type="ARBA" id="ARBA00022617"/>
    </source>
</evidence>
<sequence>MRALALIAVLWGQGLYAEEIGEALYEGRAPISVQMGEAVLPAVGISCAGCHGHDGAGGREAGSGPPLLGLRAQDILRAVRDGIGEDGRTLSPAMPRFVFDAPGDAANLAGYIEEIDALQRSGFGTREIVLVFGQGAAAERFAKAFFGRVAQIAPRGVFGRSLVRQEAGGVVILAATRPEGRATAPHLFPLYMLRGDEDVRRVRGGFASLNDQIAALARTAERGVILDPEGREPDVPAGWSVVARPPGDVPVIALGSAAGQVDPDAGPVLIVADDLHHLGRIAGCFTVADPRPAPDRSGAPPLERYGRAAAEVLVEALARCERECTRAKLFEKLDGLSVQSPEWPHLDYAAWPLTGTDLVALRRVCLSDDRQAP</sequence>
<proteinExistence type="predicted"/>
<organism evidence="6 7">
    <name type="scientific">Alloyangia pacifica</name>
    <dbReference type="NCBI Taxonomy" id="311180"/>
    <lineage>
        <taxon>Bacteria</taxon>
        <taxon>Pseudomonadati</taxon>
        <taxon>Pseudomonadota</taxon>
        <taxon>Alphaproteobacteria</taxon>
        <taxon>Rhodobacterales</taxon>
        <taxon>Roseobacteraceae</taxon>
        <taxon>Alloyangia</taxon>
    </lineage>
</organism>
<dbReference type="EMBL" id="FOZW01000011">
    <property type="protein sequence ID" value="SFT12800.1"/>
    <property type="molecule type" value="Genomic_DNA"/>
</dbReference>
<dbReference type="Gene3D" id="1.10.760.10">
    <property type="entry name" value="Cytochrome c-like domain"/>
    <property type="match status" value="1"/>
</dbReference>
<dbReference type="RefSeq" id="WP_092428107.1">
    <property type="nucleotide sequence ID" value="NZ_FNCL01000011.1"/>
</dbReference>
<evidence type="ECO:0000256" key="2">
    <source>
        <dbReference type="ARBA" id="ARBA00022723"/>
    </source>
</evidence>
<evidence type="ECO:0000259" key="5">
    <source>
        <dbReference type="PROSITE" id="PS51007"/>
    </source>
</evidence>
<dbReference type="OrthoDB" id="9777352at2"/>
<protein>
    <recommendedName>
        <fullName evidence="5">Cytochrome c domain-containing protein</fullName>
    </recommendedName>
</protein>
<reference evidence="7" key="1">
    <citation type="submission" date="2016-10" db="EMBL/GenBank/DDBJ databases">
        <authorList>
            <person name="Varghese N."/>
            <person name="Submissions S."/>
        </authorList>
    </citation>
    <scope>NUCLEOTIDE SEQUENCE [LARGE SCALE GENOMIC DNA]</scope>
    <source>
        <strain evidence="7">DSM 26894</strain>
    </source>
</reference>
<dbReference type="SUPFAM" id="SSF46626">
    <property type="entry name" value="Cytochrome c"/>
    <property type="match status" value="1"/>
</dbReference>
<evidence type="ECO:0000313" key="7">
    <source>
        <dbReference type="Proteomes" id="UP000199392"/>
    </source>
</evidence>
<evidence type="ECO:0000313" key="6">
    <source>
        <dbReference type="EMBL" id="SFT12800.1"/>
    </source>
</evidence>
<keyword evidence="2 4" id="KW-0479">Metal-binding</keyword>
<dbReference type="GO" id="GO:0009055">
    <property type="term" value="F:electron transfer activity"/>
    <property type="evidence" value="ECO:0007669"/>
    <property type="project" value="InterPro"/>
</dbReference>
<dbReference type="InterPro" id="IPR009056">
    <property type="entry name" value="Cyt_c-like_dom"/>
</dbReference>